<dbReference type="Proteomes" id="UP000249645">
    <property type="component" value="Unassembled WGS sequence"/>
</dbReference>
<sequence>MLTKSLLANKIASIGSIENIAYMVHHYATTLIPRNTDFSKKDNGHGLMNDTILQLVLTEEGFGVLQIEDIRSLQKHLQNFPHELRNRQYYLLVNFDSRSDGRMFHFVEKTLKERFLLDCYAVLFKDCTKSVFVDFHTGTSSDARTVIRNFGFGFEKIHVEDADIAFVNNAFKTHFENLSFIEMADKIKRRPFKFYPDRNIETSPNPLEDEITPSTYICPKNGGIISLAAKIFFKQQSENTYNYE</sequence>
<gene>
    <name evidence="1" type="ORF">DI598_12750</name>
</gene>
<dbReference type="EMBL" id="QFOI01000246">
    <property type="protein sequence ID" value="PZP45861.1"/>
    <property type="molecule type" value="Genomic_DNA"/>
</dbReference>
<evidence type="ECO:0000313" key="1">
    <source>
        <dbReference type="EMBL" id="PZP45861.1"/>
    </source>
</evidence>
<name>A0A2W5EP73_9SPHI</name>
<protein>
    <submittedName>
        <fullName evidence="1">Uncharacterized protein</fullName>
    </submittedName>
</protein>
<evidence type="ECO:0000313" key="2">
    <source>
        <dbReference type="Proteomes" id="UP000249645"/>
    </source>
</evidence>
<reference evidence="1 2" key="1">
    <citation type="submission" date="2017-11" db="EMBL/GenBank/DDBJ databases">
        <title>Infants hospitalized years apart are colonized by the same room-sourced microbial strains.</title>
        <authorList>
            <person name="Brooks B."/>
            <person name="Olm M.R."/>
            <person name="Firek B.A."/>
            <person name="Baker R."/>
            <person name="Thomas B.C."/>
            <person name="Morowitz M.J."/>
            <person name="Banfield J.F."/>
        </authorList>
    </citation>
    <scope>NUCLEOTIDE SEQUENCE [LARGE SCALE GENOMIC DNA]</scope>
    <source>
        <strain evidence="1">S2_009_000_R2_76</strain>
    </source>
</reference>
<comment type="caution">
    <text evidence="1">The sequence shown here is derived from an EMBL/GenBank/DDBJ whole genome shotgun (WGS) entry which is preliminary data.</text>
</comment>
<dbReference type="AlphaFoldDB" id="A0A2W5EP73"/>
<accession>A0A2W5EP73</accession>
<proteinExistence type="predicted"/>
<organism evidence="1 2">
    <name type="scientific">Pseudopedobacter saltans</name>
    <dbReference type="NCBI Taxonomy" id="151895"/>
    <lineage>
        <taxon>Bacteria</taxon>
        <taxon>Pseudomonadati</taxon>
        <taxon>Bacteroidota</taxon>
        <taxon>Sphingobacteriia</taxon>
        <taxon>Sphingobacteriales</taxon>
        <taxon>Sphingobacteriaceae</taxon>
        <taxon>Pseudopedobacter</taxon>
    </lineage>
</organism>